<organismHost>
    <name type="scientific">Spodoptera frugiperda</name>
    <name type="common">Fall armyworm</name>
    <dbReference type="NCBI Taxonomy" id="7108"/>
</organismHost>
<organismHost>
    <name type="scientific">Acheta domesticus</name>
    <name type="common">House cricket</name>
    <dbReference type="NCBI Taxonomy" id="6997"/>
</organismHost>
<sequence>MFHPFFSSILLLKISNNIVFHFTVVFFLKYYDKFLLNKRCFHF</sequence>
<evidence type="ECO:0000313" key="2">
    <source>
        <dbReference type="EMBL" id="AAK82104.1"/>
    </source>
</evidence>
<reference evidence="2 3" key="6">
    <citation type="journal article" date="1992" name="Virus Genes">
        <title>Characterization of the third origin of DNA replication of the genome of insect iridescent virus type 6.</title>
        <authorList>
            <person name="Sonntag K.C."/>
            <person name="Darai G."/>
        </authorList>
    </citation>
    <scope>NUCLEOTIDE SEQUENCE [LARGE SCALE GENOMIC DNA]</scope>
</reference>
<accession>Q91FS9</accession>
<reference evidence="2 3" key="1">
    <citation type="journal article" date="1984" name="J. Virol.">
        <title>DNA analysis of insect iridescent virus 6: evidence for circular permutation and terminal redundancy.</title>
        <authorList>
            <person name="Delius H."/>
            <person name="Darai G."/>
            <person name="Fluegel R.M."/>
        </authorList>
    </citation>
    <scope>NUCLEOTIDE SEQUENCE [LARGE SCALE GENOMIC DNA]</scope>
</reference>
<organismHost>
    <name type="scientific">Gryllus campestris</name>
    <dbReference type="NCBI Taxonomy" id="58607"/>
</organismHost>
<keyword evidence="3" id="KW-1185">Reference proteome</keyword>
<keyword evidence="1" id="KW-1133">Transmembrane helix</keyword>
<reference evidence="2 3" key="2">
    <citation type="journal article" date="1986" name="Med. Microbiol. Immunol.">
        <title>Insect iridescent virus type 6 induced toxic degenerative hepatitis in mice.</title>
        <authorList>
            <person name="Lorbacher de Ruiz H."/>
            <person name="Gelderblom H."/>
            <person name="Hofmann W."/>
            <person name="Darai G."/>
        </authorList>
    </citation>
    <scope>NUCLEOTIDE SEQUENCE [LARGE SCALE GENOMIC DNA]</scope>
</reference>
<reference evidence="2 3" key="3">
    <citation type="journal article" date="1987" name="Virology">
        <title>Molecular cloning and physical mapping of the genome of insect iridescent virus type 6: further evidence for circular permutation of the viral genome.</title>
        <authorList>
            <person name="Schnitzler P."/>
            <person name="Soltau J.B."/>
            <person name="Fischer M."/>
            <person name="Reisner H."/>
            <person name="Scholz J."/>
            <person name="Delius H."/>
            <person name="Darai G."/>
        </authorList>
    </citation>
    <scope>NUCLEOTIDE SEQUENCE [LARGE SCALE GENOMIC DNA]</scope>
</reference>
<keyword evidence="1" id="KW-0472">Membrane</keyword>
<reference evidence="2 3" key="12">
    <citation type="journal article" date="1997" name="Virus Genes">
        <title>The DNA sequence of Chilo iridescent virus between the genome coordinates 0.101 and 0.391; similarities in coding strategy between insect and vertebrate iridoviruses.</title>
        <authorList>
            <person name="Bahr U."/>
            <person name="Tidona C.A."/>
            <person name="Darai G."/>
        </authorList>
    </citation>
    <scope>NUCLEOTIDE SEQUENCE [LARGE SCALE GENOMIC DNA]</scope>
</reference>
<name>Q91FS9_IIV6</name>
<proteinExistence type="predicted"/>
<keyword evidence="1" id="KW-0812">Transmembrane</keyword>
<dbReference type="KEGG" id="vg:1733098"/>
<reference evidence="2 3" key="5">
    <citation type="journal article" date="1992" name="Virus Genes">
        <title>Identification and mapping of origins of DNA replication within the DNA sequences of the genome of insect iridescent virus type 6.</title>
        <authorList>
            <person name="Handermann M."/>
            <person name="Schnitzler P."/>
            <person name="Rosen-Wolff A."/>
            <person name="Raab K."/>
            <person name="Sonntag K.C."/>
            <person name="Darai G."/>
        </authorList>
    </citation>
    <scope>NUCLEOTIDE SEQUENCE [LARGE SCALE GENOMIC DNA]</scope>
</reference>
<dbReference type="Proteomes" id="UP000001359">
    <property type="component" value="Segment"/>
</dbReference>
<organism evidence="2 3">
    <name type="scientific">Invertebrate iridescent virus 6</name>
    <name type="common">IIV-6</name>
    <name type="synonym">Chilo iridescent virus</name>
    <dbReference type="NCBI Taxonomy" id="176652"/>
    <lineage>
        <taxon>Viruses</taxon>
        <taxon>Varidnaviria</taxon>
        <taxon>Bamfordvirae</taxon>
        <taxon>Nucleocytoviricota</taxon>
        <taxon>Megaviricetes</taxon>
        <taxon>Pimascovirales</taxon>
        <taxon>Pimascovirales incertae sedis</taxon>
        <taxon>Iridoviridae</taxon>
        <taxon>Betairidovirinae</taxon>
        <taxon>Iridovirus</taxon>
        <taxon>Iridovirus chilo1</taxon>
    </lineage>
</organism>
<organismHost>
    <name type="scientific">Chilo suppressalis</name>
    <name type="common">Asiatic rice borer moth</name>
    <dbReference type="NCBI Taxonomy" id="168631"/>
</organismHost>
<evidence type="ECO:0000313" key="3">
    <source>
        <dbReference type="Proteomes" id="UP000001359"/>
    </source>
</evidence>
<reference evidence="2 3" key="7">
    <citation type="journal article" date="1993" name="J. Gen. Virol.">
        <title>Identification of the gene encoding the major capsid protein of insect iridescent virus type 6 by polymerase chain reaction.</title>
        <authorList>
            <person name="Stohwasser R."/>
            <person name="Raab K."/>
            <person name="Schnitzler P."/>
            <person name="Janssen W."/>
            <person name="Darai G."/>
        </authorList>
    </citation>
    <scope>NUCLEOTIDE SEQUENCE [LARGE SCALE GENOMIC DNA]</scope>
</reference>
<feature type="transmembrane region" description="Helical" evidence="1">
    <location>
        <begin position="6"/>
        <end position="28"/>
    </location>
</feature>
<dbReference type="RefSeq" id="NP_149706.1">
    <property type="nucleotide sequence ID" value="NC_003038.1"/>
</dbReference>
<protein>
    <submittedName>
        <fullName evidence="2">243R</fullName>
    </submittedName>
</protein>
<reference evidence="2 3" key="9">
    <citation type="journal article" date="1994" name="J. Gen. Virol.">
        <title>Insect iridescent virus type 6 encodes a polypeptide related to the largest subunit of eukaryotic RNA polymerase II.</title>
        <authorList>
            <person name="Schnitzler P."/>
            <person name="Sonntag K.C."/>
            <person name="Muller M."/>
            <person name="Janssen W."/>
            <person name="Bugert J.J."/>
            <person name="Koonin E.V."/>
            <person name="Darai G."/>
        </authorList>
    </citation>
    <scope>NUCLEOTIDE SEQUENCE [LARGE SCALE GENOMIC DNA]</scope>
</reference>
<evidence type="ECO:0000256" key="1">
    <source>
        <dbReference type="SAM" id="Phobius"/>
    </source>
</evidence>
<dbReference type="GeneID" id="1733098"/>
<reference evidence="2 3" key="10">
    <citation type="journal article" date="1994" name="Nucleic Acids Res.">
        <title>Identification of genes encoding zinc finger proteins, non-histone chromosomal HMG protein homologue, and a putative GTP phosphohydrolase in the genome of Chilo iridescent virus.</title>
        <authorList>
            <person name="Schnitzler P."/>
            <person name="Hug M."/>
            <person name="Handermann M."/>
            <person name="Janssen W."/>
            <person name="Koonin E.V."/>
            <person name="Delius H."/>
            <person name="Darai C."/>
        </authorList>
    </citation>
    <scope>NUCLEOTIDE SEQUENCE [LARGE SCALE GENOMIC DNA]</scope>
</reference>
<dbReference type="EMBL" id="AF303741">
    <property type="protein sequence ID" value="AAK82104.1"/>
    <property type="molecule type" value="Genomic_DNA"/>
</dbReference>
<reference evidence="2 3" key="15">
    <citation type="journal article" date="2001" name="Virology">
        <title>Analysis of the first complete DNA sequence of an invertebrate iridovirus: coding strategy of the genome of Chilo iridescent virus.</title>
        <authorList>
            <person name="Jakob N.J."/>
            <person name="Muller K."/>
            <person name="Bahr U."/>
            <person name="Darai G."/>
        </authorList>
    </citation>
    <scope>NUCLEOTIDE SEQUENCE [LARGE SCALE GENOMIC DNA]</scope>
</reference>
<reference evidence="2 3" key="13">
    <citation type="journal article" date="1998" name="Virus Genes">
        <title>Identification of a thymidylate synthase gene within the genome of Chilo iridescent virus.</title>
        <authorList>
            <person name="Muller K."/>
            <person name="Tidona C.A."/>
            <person name="Bahr U."/>
            <person name="Darai G."/>
        </authorList>
    </citation>
    <scope>NUCLEOTIDE SEQUENCE [LARGE SCALE GENOMIC DNA]</scope>
</reference>
<reference evidence="2 3" key="14">
    <citation type="journal article" date="1999" name="Virus Genes">
        <title>Identification of a gene cluster within the genome of Chilo iridescent virus encoding enzymes involved in viral DNA replication and processing.</title>
        <authorList>
            <person name="Muller K."/>
            <person name="Tidona C.A."/>
            <person name="Darai G."/>
        </authorList>
    </citation>
    <scope>NUCLEOTIDE SEQUENCE [LARGE SCALE GENOMIC DNA]</scope>
</reference>
<reference evidence="2 3" key="8">
    <citation type="journal article" date="1994" name="Intervirology">
        <title>Identification of the primary structure and the coding capacity of the genome of insect iridescent virus type 6 between the genome coordinates 0.310 and 0.347 (7990 bp).</title>
        <authorList>
            <person name="Sonntag K.C."/>
            <person name="Schnitzler P."/>
            <person name="Janssen W."/>
            <person name="Darai G."/>
        </authorList>
    </citation>
    <scope>NUCLEOTIDE SEQUENCE [LARGE SCALE GENOMIC DNA]</scope>
</reference>
<reference evidence="2 3" key="4">
    <citation type="journal article" date="1988" name="Virology">
        <title>Identification and characterization of the repetitive DNA element in the genome of insect iridescent virus type 6.</title>
        <authorList>
            <person name="Fischer M."/>
            <person name="Schnitzler P."/>
            <person name="Delius H."/>
            <person name="Darai G."/>
        </authorList>
    </citation>
    <scope>NUCLEOTIDE SEQUENCE [LARGE SCALE GENOMIC DNA]</scope>
</reference>
<organismHost>
    <name type="scientific">Gryllus bimaculatus</name>
    <name type="common">Two-spotted cricket</name>
    <dbReference type="NCBI Taxonomy" id="6999"/>
</organismHost>
<reference evidence="2 3" key="11">
    <citation type="journal article" date="1994" name="Virus Genes">
        <title>Chilo iridescent virus encodes a putative helicase belonging to a distinct family within the "DEAD/H" superfamily: implications for the evolution of large DNA viruses.</title>
        <authorList>
            <person name="Sonntag K.C."/>
            <person name="Schnitzler P."/>
            <person name="Koonin E.V."/>
            <person name="Darai G."/>
        </authorList>
    </citation>
    <scope>NUCLEOTIDE SEQUENCE [LARGE SCALE GENOMIC DNA]</scope>
</reference>